<dbReference type="InterPro" id="IPR039425">
    <property type="entry name" value="RNA_pol_sigma-70-like"/>
</dbReference>
<evidence type="ECO:0000313" key="8">
    <source>
        <dbReference type="Proteomes" id="UP001595776"/>
    </source>
</evidence>
<dbReference type="InterPro" id="IPR013249">
    <property type="entry name" value="RNA_pol_sigma70_r4_t2"/>
</dbReference>
<dbReference type="Pfam" id="PF08281">
    <property type="entry name" value="Sigma70_r4_2"/>
    <property type="match status" value="1"/>
</dbReference>
<organism evidence="7 8">
    <name type="scientific">Kordiimonas lipolytica</name>
    <dbReference type="NCBI Taxonomy" id="1662421"/>
    <lineage>
        <taxon>Bacteria</taxon>
        <taxon>Pseudomonadati</taxon>
        <taxon>Pseudomonadota</taxon>
        <taxon>Alphaproteobacteria</taxon>
        <taxon>Kordiimonadales</taxon>
        <taxon>Kordiimonadaceae</taxon>
        <taxon>Kordiimonas</taxon>
    </lineage>
</organism>
<dbReference type="PANTHER" id="PTHR43133:SF25">
    <property type="entry name" value="RNA POLYMERASE SIGMA FACTOR RFAY-RELATED"/>
    <property type="match status" value="1"/>
</dbReference>
<evidence type="ECO:0000313" key="7">
    <source>
        <dbReference type="EMBL" id="MFC4349515.1"/>
    </source>
</evidence>
<dbReference type="Proteomes" id="UP001595776">
    <property type="component" value="Unassembled WGS sequence"/>
</dbReference>
<dbReference type="CDD" id="cd06171">
    <property type="entry name" value="Sigma70_r4"/>
    <property type="match status" value="1"/>
</dbReference>
<dbReference type="RefSeq" id="WP_380084434.1">
    <property type="nucleotide sequence ID" value="NZ_JBHSCR010000027.1"/>
</dbReference>
<keyword evidence="4" id="KW-0804">Transcription</keyword>
<keyword evidence="3" id="KW-0731">Sigma factor</keyword>
<dbReference type="EMBL" id="JBHSCR010000027">
    <property type="protein sequence ID" value="MFC4349515.1"/>
    <property type="molecule type" value="Genomic_DNA"/>
</dbReference>
<dbReference type="NCBIfam" id="TIGR02937">
    <property type="entry name" value="sigma70-ECF"/>
    <property type="match status" value="1"/>
</dbReference>
<gene>
    <name evidence="7" type="ORF">ACFO5Q_16800</name>
</gene>
<dbReference type="InterPro" id="IPR036388">
    <property type="entry name" value="WH-like_DNA-bd_sf"/>
</dbReference>
<keyword evidence="2" id="KW-0805">Transcription regulation</keyword>
<evidence type="ECO:0000256" key="4">
    <source>
        <dbReference type="ARBA" id="ARBA00023163"/>
    </source>
</evidence>
<evidence type="ECO:0000259" key="6">
    <source>
        <dbReference type="Pfam" id="PF08281"/>
    </source>
</evidence>
<feature type="region of interest" description="Disordered" evidence="5">
    <location>
        <begin position="117"/>
        <end position="136"/>
    </location>
</feature>
<feature type="region of interest" description="Disordered" evidence="5">
    <location>
        <begin position="31"/>
        <end position="51"/>
    </location>
</feature>
<dbReference type="InterPro" id="IPR013325">
    <property type="entry name" value="RNA_pol_sigma_r2"/>
</dbReference>
<name>A0ABV8UF67_9PROT</name>
<dbReference type="SUPFAM" id="SSF88946">
    <property type="entry name" value="Sigma2 domain of RNA polymerase sigma factors"/>
    <property type="match status" value="1"/>
</dbReference>
<dbReference type="SUPFAM" id="SSF88659">
    <property type="entry name" value="Sigma3 and sigma4 domains of RNA polymerase sigma factors"/>
    <property type="match status" value="1"/>
</dbReference>
<evidence type="ECO:0000256" key="3">
    <source>
        <dbReference type="ARBA" id="ARBA00023082"/>
    </source>
</evidence>
<dbReference type="Gene3D" id="1.10.1740.10">
    <property type="match status" value="1"/>
</dbReference>
<protein>
    <submittedName>
        <fullName evidence="7">RNA polymerase sigma factor</fullName>
    </submittedName>
</protein>
<dbReference type="InterPro" id="IPR013324">
    <property type="entry name" value="RNA_pol_sigma_r3/r4-like"/>
</dbReference>
<feature type="non-terminal residue" evidence="7">
    <location>
        <position position="1"/>
    </location>
</feature>
<proteinExistence type="inferred from homology"/>
<reference evidence="8" key="1">
    <citation type="journal article" date="2019" name="Int. J. Syst. Evol. Microbiol.">
        <title>The Global Catalogue of Microorganisms (GCM) 10K type strain sequencing project: providing services to taxonomists for standard genome sequencing and annotation.</title>
        <authorList>
            <consortium name="The Broad Institute Genomics Platform"/>
            <consortium name="The Broad Institute Genome Sequencing Center for Infectious Disease"/>
            <person name="Wu L."/>
            <person name="Ma J."/>
        </authorList>
    </citation>
    <scope>NUCLEOTIDE SEQUENCE [LARGE SCALE GENOMIC DNA]</scope>
    <source>
        <strain evidence="8">CGMCC 1.15304</strain>
    </source>
</reference>
<sequence length="136" mass="15554">KFDQFTQGTDLDRWLFRIAKNLWLDEIRSRKVRGETDKPENPKDEPWIDGENQATAAVGLSELGTLLSQMQEDHREILLLVVVEGYSYREAADQLSLPVGTVMSRLARARSKLTELSAKARQQNQNVVPFGRGRER</sequence>
<keyword evidence="8" id="KW-1185">Reference proteome</keyword>
<comment type="caution">
    <text evidence="7">The sequence shown here is derived from an EMBL/GenBank/DDBJ whole genome shotgun (WGS) entry which is preliminary data.</text>
</comment>
<evidence type="ECO:0000256" key="5">
    <source>
        <dbReference type="SAM" id="MobiDB-lite"/>
    </source>
</evidence>
<comment type="similarity">
    <text evidence="1">Belongs to the sigma-70 factor family. ECF subfamily.</text>
</comment>
<dbReference type="InterPro" id="IPR014284">
    <property type="entry name" value="RNA_pol_sigma-70_dom"/>
</dbReference>
<accession>A0ABV8UF67</accession>
<evidence type="ECO:0000256" key="1">
    <source>
        <dbReference type="ARBA" id="ARBA00010641"/>
    </source>
</evidence>
<dbReference type="PANTHER" id="PTHR43133">
    <property type="entry name" value="RNA POLYMERASE ECF-TYPE SIGMA FACTO"/>
    <property type="match status" value="1"/>
</dbReference>
<feature type="compositionally biased region" description="Basic and acidic residues" evidence="5">
    <location>
        <begin position="31"/>
        <end position="46"/>
    </location>
</feature>
<dbReference type="Gene3D" id="1.10.10.10">
    <property type="entry name" value="Winged helix-like DNA-binding domain superfamily/Winged helix DNA-binding domain"/>
    <property type="match status" value="1"/>
</dbReference>
<feature type="domain" description="RNA polymerase sigma factor 70 region 4 type 2" evidence="6">
    <location>
        <begin position="62"/>
        <end position="113"/>
    </location>
</feature>
<evidence type="ECO:0000256" key="2">
    <source>
        <dbReference type="ARBA" id="ARBA00023015"/>
    </source>
</evidence>